<comment type="caution">
    <text evidence="1">The sequence shown here is derived from an EMBL/GenBank/DDBJ whole genome shotgun (WGS) entry which is preliminary data.</text>
</comment>
<dbReference type="Proteomes" id="UP001629392">
    <property type="component" value="Unassembled WGS sequence"/>
</dbReference>
<dbReference type="EMBL" id="JAQQCL010000033">
    <property type="protein sequence ID" value="MFM0720686.1"/>
    <property type="molecule type" value="Genomic_DNA"/>
</dbReference>
<proteinExistence type="predicted"/>
<reference evidence="1 2" key="1">
    <citation type="journal article" date="2024" name="Chem. Sci.">
        <title>Discovery of megapolipeptins by genome mining of a Burkholderiales bacteria collection.</title>
        <authorList>
            <person name="Paulo B.S."/>
            <person name="Recchia M.J.J."/>
            <person name="Lee S."/>
            <person name="Fergusson C.H."/>
            <person name="Romanowski S.B."/>
            <person name="Hernandez A."/>
            <person name="Krull N."/>
            <person name="Liu D.Y."/>
            <person name="Cavanagh H."/>
            <person name="Bos A."/>
            <person name="Gray C.A."/>
            <person name="Murphy B.T."/>
            <person name="Linington R.G."/>
            <person name="Eustaquio A.S."/>
        </authorList>
    </citation>
    <scope>NUCLEOTIDE SEQUENCE [LARGE SCALE GENOMIC DNA]</scope>
    <source>
        <strain evidence="1 2">RL17-350-BIC-E</strain>
    </source>
</reference>
<keyword evidence="2" id="KW-1185">Reference proteome</keyword>
<dbReference type="SUPFAM" id="SSF56235">
    <property type="entry name" value="N-terminal nucleophile aminohydrolases (Ntn hydrolases)"/>
    <property type="match status" value="1"/>
</dbReference>
<gene>
    <name evidence="1" type="ORF">PQQ73_30675</name>
</gene>
<dbReference type="PANTHER" id="PTHR39328:SF1">
    <property type="entry name" value="BLL2871 PROTEIN"/>
    <property type="match status" value="1"/>
</dbReference>
<dbReference type="InterPro" id="IPR010430">
    <property type="entry name" value="DUF1028"/>
</dbReference>
<protein>
    <submittedName>
        <fullName evidence="1">DUF1028 domain-containing protein</fullName>
    </submittedName>
</protein>
<accession>A0ABW9ENR6</accession>
<evidence type="ECO:0000313" key="2">
    <source>
        <dbReference type="Proteomes" id="UP001629392"/>
    </source>
</evidence>
<dbReference type="RefSeq" id="WP_408149401.1">
    <property type="nucleotide sequence ID" value="NZ_JAQQCL010000033.1"/>
</dbReference>
<evidence type="ECO:0000313" key="1">
    <source>
        <dbReference type="EMBL" id="MFM0720686.1"/>
    </source>
</evidence>
<dbReference type="Pfam" id="PF06267">
    <property type="entry name" value="DUF1028"/>
    <property type="match status" value="1"/>
</dbReference>
<dbReference type="PANTHER" id="PTHR39328">
    <property type="entry name" value="BLL2871 PROTEIN"/>
    <property type="match status" value="1"/>
</dbReference>
<organism evidence="1 2">
    <name type="scientific">Paraburkholderia strydomiana</name>
    <dbReference type="NCBI Taxonomy" id="1245417"/>
    <lineage>
        <taxon>Bacteria</taxon>
        <taxon>Pseudomonadati</taxon>
        <taxon>Pseudomonadota</taxon>
        <taxon>Betaproteobacteria</taxon>
        <taxon>Burkholderiales</taxon>
        <taxon>Burkholderiaceae</taxon>
        <taxon>Paraburkholderia</taxon>
    </lineage>
</organism>
<name>A0ABW9ENR6_9BURK</name>
<dbReference type="InterPro" id="IPR029055">
    <property type="entry name" value="Ntn_hydrolases_N"/>
</dbReference>
<sequence>MTFSIVARCARTGALGVAVSTAVPAVGAMCMYLRTGVGAVSTQSWVNPYLALDALDLLDQGVSAEHALARVLDGDAAADLRQLGLVDRNGQSACWTGSQCTGWAGQRSGTSCTIQGNMLVGAGTLDAMLTAYEASDELALEERLMRALEAGQAAGGDKRGRQSAALKVVRNEAYAHLDLRVDEHHEPVAELRRVFEVAQRQFVPFVEGMPTRGDPGRTPPAAVTELLLTSPQSRPGATGPLDADMRVADMRVLGRWLGVEFAEQRVAHNLATYAPILAEISKLRELDLSEVHPVVVFDPARAYAGPSTTDEA</sequence>
<dbReference type="Gene3D" id="3.60.20.10">
    <property type="entry name" value="Glutamine Phosphoribosylpyrophosphate, subunit 1, domain 1"/>
    <property type="match status" value="1"/>
</dbReference>